<accession>A0ABU0G4M4</accession>
<feature type="region of interest" description="Disordered" evidence="1">
    <location>
        <begin position="208"/>
        <end position="264"/>
    </location>
</feature>
<gene>
    <name evidence="2" type="ORF">J2045_000917</name>
</gene>
<evidence type="ECO:0000313" key="2">
    <source>
        <dbReference type="EMBL" id="MDQ0419904.1"/>
    </source>
</evidence>
<sequence length="1121" mass="121715">MLSQAADFVGRGLQQTRATLGSVSTGAIKSAFEVSDFAHEMAGDPVQPEEWSGFRKTIEAQDKFYADLYAPAAIVSDISQFATGMVGAGKVMGLSKTVAKLKQGATLARGTYETARGAATGFIAIDPHEDRLSNLIQQYPALENPITEYLAASPDDEAMEGRLKNALEGIGLDVAIAGTFATALKAMRYIRQGDDEAAEVTLKAMDEAPTQEAQPPAVKEQLPEAPEQTAPAQAASPAPDGTQPPAIDPMAQPEAAKTPAAAPVVQTRIEDEDVSAIIKGAEDDLSAIRLYGSREEATAQGHRFTSKGYLPWQKLQGPEEVRTLVDNTATALKARLGELKGGDVLSDPKVREMVRERASMFNEDTDLLMGQLIKAGDNAKSMVADMEVSYLIANKMFQDAYAVATKIQSGILTDWAGDATKAGEELKRRLAVATELMGSAKSMSSAAGRSLRRMRSEFQVSPEDMALLKDMDPQKLASLVYASKGEPKKLAEFAKPTFLRRAMEEGQYSLVNSLLWLYPTHLVNVTTNAFMLAARPTERWLGGLALGAKGSPIRHQAAKEYGYMLGSLGDGFSAMLEAFKRGDSRLHPHHSNEFFSEGASGVQQGALNFKPLTSLENIIHNGMIAANYRNVVGLPTRALGAIDEFMKTLSYRATVQSKAYVEATQRGLSGQDLAQFIERRLSAAFDDSGRGTDTAALKEAQTATFQQDLLKDTFGRTVQNARTKHPVLGFVLPFVKTPINVLRYSHKMTPGLNLLQKEYRQMLTGQLGTEQQAQAIGQMTLGATFMALIAVHAANGGITGGGPDDPALRSQLEATGWKPYSIVWEGADGKRRFLPLGKFDPVGLPASIVVDIVEGRKLKEDDKSWDAAAGAALLSIGQRFSDRTFLFNIESFLRALKDPEQHGGKYLGQTAANMIPLSSALRGYVNDDPYMREARAFTDYLRKDMPGLSAALPPRRDAFGEPIFRRIGLTSTDEADTVEAEHNRIILDTGKGLGAPDPMKGDVDLRDFKLSNGRTAYDLYQEYMAEPPGRPSLKTALAKLIKSDLYQILPDGPGDIKGTRLNALLGVVGKYREAAYKRLLIEHPELRKGTLRRKAQVAADLKSNRTDDPGAGRKLLERLGY</sequence>
<dbReference type="RefSeq" id="WP_307369874.1">
    <property type="nucleotide sequence ID" value="NZ_JAUSUW010000002.1"/>
</dbReference>
<evidence type="ECO:0000256" key="1">
    <source>
        <dbReference type="SAM" id="MobiDB-lite"/>
    </source>
</evidence>
<evidence type="ECO:0000313" key="3">
    <source>
        <dbReference type="Proteomes" id="UP001238496"/>
    </source>
</evidence>
<feature type="compositionally biased region" description="Low complexity" evidence="1">
    <location>
        <begin position="251"/>
        <end position="263"/>
    </location>
</feature>
<proteinExistence type="predicted"/>
<dbReference type="Proteomes" id="UP001238496">
    <property type="component" value="Unassembled WGS sequence"/>
</dbReference>
<protein>
    <recommendedName>
        <fullName evidence="4">Large polyvalent protein associated domain-containing protein</fullName>
    </recommendedName>
</protein>
<dbReference type="EMBL" id="JAUSUW010000002">
    <property type="protein sequence ID" value="MDQ0419904.1"/>
    <property type="molecule type" value="Genomic_DNA"/>
</dbReference>
<comment type="caution">
    <text evidence="2">The sequence shown here is derived from an EMBL/GenBank/DDBJ whole genome shotgun (WGS) entry which is preliminary data.</text>
</comment>
<reference evidence="2 3" key="1">
    <citation type="submission" date="2023-07" db="EMBL/GenBank/DDBJ databases">
        <title>Genomic Encyclopedia of Type Strains, Phase IV (KMG-IV): sequencing the most valuable type-strain genomes for metagenomic binning, comparative biology and taxonomic classification.</title>
        <authorList>
            <person name="Goeker M."/>
        </authorList>
    </citation>
    <scope>NUCLEOTIDE SEQUENCE [LARGE SCALE GENOMIC DNA]</scope>
    <source>
        <strain evidence="2 3">DSM 1111</strain>
    </source>
</reference>
<name>A0ABU0G4M4_9HYPH</name>
<feature type="compositionally biased region" description="Low complexity" evidence="1">
    <location>
        <begin position="223"/>
        <end position="239"/>
    </location>
</feature>
<organism evidence="2 3">
    <name type="scientific">Peteryoungia aggregata LMG 23059</name>
    <dbReference type="NCBI Taxonomy" id="1368425"/>
    <lineage>
        <taxon>Bacteria</taxon>
        <taxon>Pseudomonadati</taxon>
        <taxon>Pseudomonadota</taxon>
        <taxon>Alphaproteobacteria</taxon>
        <taxon>Hyphomicrobiales</taxon>
        <taxon>Rhizobiaceae</taxon>
        <taxon>Peteryoungia</taxon>
    </lineage>
</organism>
<keyword evidence="3" id="KW-1185">Reference proteome</keyword>
<evidence type="ECO:0008006" key="4">
    <source>
        <dbReference type="Google" id="ProtNLM"/>
    </source>
</evidence>